<sequence length="175" mass="20149">MKEQAMILEYQETIASYIKKEDYSGLKTYVNQTPRASRYIPDYKLRLLFIGPEKFQVGDIINYKKKNMSDMLLAAKIRSSKTPYKQFSMEEIVMLQDYNISDTLIAAMLEVTTEIEKEMARDEKQRKYLESQRTFAQMEPQPYSQSATSPGATLASELGQEVGKQVIKGILDSIF</sequence>
<dbReference type="EMBL" id="AP024488">
    <property type="protein sequence ID" value="BCS96803.1"/>
    <property type="molecule type" value="Genomic_DNA"/>
</dbReference>
<dbReference type="Proteomes" id="UP001320148">
    <property type="component" value="Chromosome"/>
</dbReference>
<gene>
    <name evidence="1" type="ORF">DSLASN_24350</name>
</gene>
<name>A0ABM7PGV3_9BACT</name>
<accession>A0ABM7PGV3</accession>
<organism evidence="1 2">
    <name type="scientific">Desulfoluna limicola</name>
    <dbReference type="NCBI Taxonomy" id="2810562"/>
    <lineage>
        <taxon>Bacteria</taxon>
        <taxon>Pseudomonadati</taxon>
        <taxon>Thermodesulfobacteriota</taxon>
        <taxon>Desulfobacteria</taxon>
        <taxon>Desulfobacterales</taxon>
        <taxon>Desulfolunaceae</taxon>
        <taxon>Desulfoluna</taxon>
    </lineage>
</organism>
<keyword evidence="2" id="KW-1185">Reference proteome</keyword>
<proteinExistence type="predicted"/>
<evidence type="ECO:0000313" key="1">
    <source>
        <dbReference type="EMBL" id="BCS96803.1"/>
    </source>
</evidence>
<protein>
    <submittedName>
        <fullName evidence="1">Uncharacterized protein</fullName>
    </submittedName>
</protein>
<reference evidence="1 2" key="1">
    <citation type="submission" date="2021-02" db="EMBL/GenBank/DDBJ databases">
        <title>Complete genome of Desulfoluna sp. strain ASN36.</title>
        <authorList>
            <person name="Takahashi A."/>
            <person name="Kojima H."/>
            <person name="Fukui M."/>
        </authorList>
    </citation>
    <scope>NUCLEOTIDE SEQUENCE [LARGE SCALE GENOMIC DNA]</scope>
    <source>
        <strain evidence="1 2">ASN36</strain>
    </source>
</reference>
<evidence type="ECO:0000313" key="2">
    <source>
        <dbReference type="Proteomes" id="UP001320148"/>
    </source>
</evidence>